<protein>
    <submittedName>
        <fullName evidence="1">Uncharacterized protein</fullName>
    </submittedName>
</protein>
<name>A0A3G9IR12_9BACL</name>
<accession>A0A3G9IR12</accession>
<gene>
    <name evidence="1" type="ORF">Back11_20570</name>
</gene>
<proteinExistence type="predicted"/>
<organism evidence="1 2">
    <name type="scientific">Paenibacillus baekrokdamisoli</name>
    <dbReference type="NCBI Taxonomy" id="1712516"/>
    <lineage>
        <taxon>Bacteria</taxon>
        <taxon>Bacillati</taxon>
        <taxon>Bacillota</taxon>
        <taxon>Bacilli</taxon>
        <taxon>Bacillales</taxon>
        <taxon>Paenibacillaceae</taxon>
        <taxon>Paenibacillus</taxon>
    </lineage>
</organism>
<evidence type="ECO:0000313" key="2">
    <source>
        <dbReference type="Proteomes" id="UP000275368"/>
    </source>
</evidence>
<reference evidence="1 2" key="1">
    <citation type="submission" date="2018-11" db="EMBL/GenBank/DDBJ databases">
        <title>Complete genome sequence of Paenibacillus baekrokdamisoli strain KCTC 33723.</title>
        <authorList>
            <person name="Kang S.W."/>
            <person name="Lee K.C."/>
            <person name="Kim K.K."/>
            <person name="Kim J.S."/>
            <person name="Kim D.S."/>
            <person name="Ko S.H."/>
            <person name="Yang S.H."/>
            <person name="Lee J.S."/>
        </authorList>
    </citation>
    <scope>NUCLEOTIDE SEQUENCE [LARGE SCALE GENOMIC DNA]</scope>
    <source>
        <strain evidence="1 2">KCTC 33723</strain>
    </source>
</reference>
<sequence length="60" mass="6530">MRIVILAAALVSGVSLYGLMLAGNESTAIKLVVSEAGSFIIFYSGYYLLQMTNKKDQQIK</sequence>
<keyword evidence="2" id="KW-1185">Reference proteome</keyword>
<dbReference type="Proteomes" id="UP000275368">
    <property type="component" value="Chromosome"/>
</dbReference>
<dbReference type="KEGG" id="pbk:Back11_20570"/>
<evidence type="ECO:0000313" key="1">
    <source>
        <dbReference type="EMBL" id="BBH20712.1"/>
    </source>
</evidence>
<dbReference type="AlphaFoldDB" id="A0A3G9IR12"/>
<dbReference type="RefSeq" id="WP_125656038.1">
    <property type="nucleotide sequence ID" value="NZ_AP019308.1"/>
</dbReference>
<dbReference type="EMBL" id="AP019308">
    <property type="protein sequence ID" value="BBH20712.1"/>
    <property type="molecule type" value="Genomic_DNA"/>
</dbReference>